<name>A0A5Q0TH52_9VIBR</name>
<comment type="function">
    <text evidence="4">Converts 2-succinyl-6-hydroxy-2,4-cyclohexadiene-1-carboxylate (SHCHC) to 2-succinylbenzoate (OSB).</text>
</comment>
<protein>
    <recommendedName>
        <fullName evidence="4 5">o-succinylbenzoate synthase</fullName>
        <shortName evidence="4">OSB synthase</shortName>
        <shortName evidence="4">OSBS</shortName>
        <ecNumber evidence="4 5">4.2.1.113</ecNumber>
    </recommendedName>
    <alternativeName>
        <fullName evidence="4">4-(2'-carboxyphenyl)-4-oxybutyric acid synthase</fullName>
    </alternativeName>
    <alternativeName>
        <fullName evidence="4">o-succinylbenzoic acid synthase</fullName>
    </alternativeName>
</protein>
<dbReference type="GO" id="GO:0043748">
    <property type="term" value="F:O-succinylbenzoate synthase activity"/>
    <property type="evidence" value="ECO:0007669"/>
    <property type="project" value="UniProtKB-EC"/>
</dbReference>
<dbReference type="Gene3D" id="3.30.390.10">
    <property type="entry name" value="Enolase-like, N-terminal domain"/>
    <property type="match status" value="1"/>
</dbReference>
<dbReference type="EMBL" id="CP045699">
    <property type="protein sequence ID" value="QGA65245.1"/>
    <property type="molecule type" value="Genomic_DNA"/>
</dbReference>
<evidence type="ECO:0000313" key="7">
    <source>
        <dbReference type="EMBL" id="QGA65245.1"/>
    </source>
</evidence>
<comment type="pathway">
    <text evidence="4">Quinol/quinone metabolism; menaquinone biosynthesis.</text>
</comment>
<organism evidence="7 8">
    <name type="scientific">Vibrio algicola</name>
    <dbReference type="NCBI Taxonomy" id="2662262"/>
    <lineage>
        <taxon>Bacteria</taxon>
        <taxon>Pseudomonadati</taxon>
        <taxon>Pseudomonadota</taxon>
        <taxon>Gammaproteobacteria</taxon>
        <taxon>Vibrionales</taxon>
        <taxon>Vibrionaceae</taxon>
        <taxon>Vibrio</taxon>
    </lineage>
</organism>
<evidence type="ECO:0000256" key="3">
    <source>
        <dbReference type="ARBA" id="ARBA00023239"/>
    </source>
</evidence>
<dbReference type="CDD" id="cd03320">
    <property type="entry name" value="OSBS"/>
    <property type="match status" value="1"/>
</dbReference>
<comment type="cofactor">
    <cofactor evidence="4">
        <name>a divalent metal cation</name>
        <dbReference type="ChEBI" id="CHEBI:60240"/>
    </cofactor>
</comment>
<dbReference type="GO" id="GO:0000287">
    <property type="term" value="F:magnesium ion binding"/>
    <property type="evidence" value="ECO:0007669"/>
    <property type="project" value="UniProtKB-UniRule"/>
</dbReference>
<dbReference type="EC" id="4.2.1.113" evidence="4 5"/>
<feature type="binding site" evidence="4">
    <location>
        <position position="201"/>
    </location>
    <ligand>
        <name>Mg(2+)</name>
        <dbReference type="ChEBI" id="CHEBI:18420"/>
    </ligand>
</feature>
<dbReference type="InterPro" id="IPR010196">
    <property type="entry name" value="OSB_synthase_MenC1"/>
</dbReference>
<dbReference type="NCBIfam" id="NF003473">
    <property type="entry name" value="PRK05105.1"/>
    <property type="match status" value="1"/>
</dbReference>
<dbReference type="PANTHER" id="PTHR48073:SF2">
    <property type="entry name" value="O-SUCCINYLBENZOATE SYNTHASE"/>
    <property type="match status" value="1"/>
</dbReference>
<sequence length="350" mass="39407">MTNTTRQASLYRYQLPMDSGVIVRQQRLLQREGLIIELSDNERMVYAEVAPLPSFSDETVEQAQAQLLPLLELWQATGQWPQFEVLYPSVAFGLSMAQLELNNELPAQGQYLTAPLCSGDPDELLPVFEKMQAANLLQKVAKVKVGLYEPIRDGMLVNLFLESIPDLYLRLDANRSWQLAKALKFAQYIAPEYRSRIAFLEEPCQTPEQSVQFAQQTGINIGWDETVQQSVQQHSSQAEFNFEDLCFDGVNTIVIKPTLIGSIARCIELIEQAEKNGLQAVISSSLESTIGLTQLARFAAWKTPQQVPGLDTLQLFKAQLQLPWPESTLPVIPLLQQQKIWSSVEPSKDI</sequence>
<comment type="similarity">
    <text evidence="4">Belongs to the mandelate racemase/muconate lactonizing enzyme family. MenC type 1 subfamily.</text>
</comment>
<dbReference type="HAMAP" id="MF_00470">
    <property type="entry name" value="MenC_1"/>
    <property type="match status" value="1"/>
</dbReference>
<dbReference type="InterPro" id="IPR029017">
    <property type="entry name" value="Enolase-like_N"/>
</dbReference>
<dbReference type="InterPro" id="IPR036849">
    <property type="entry name" value="Enolase-like_C_sf"/>
</dbReference>
<comment type="catalytic activity">
    <reaction evidence="4">
        <text>(1R,6R)-6-hydroxy-2-succinyl-cyclohexa-2,4-diene-1-carboxylate = 2-succinylbenzoate + H2O</text>
        <dbReference type="Rhea" id="RHEA:10196"/>
        <dbReference type="ChEBI" id="CHEBI:15377"/>
        <dbReference type="ChEBI" id="CHEBI:18325"/>
        <dbReference type="ChEBI" id="CHEBI:58689"/>
        <dbReference type="EC" id="4.2.1.113"/>
    </reaction>
</comment>
<dbReference type="AlphaFoldDB" id="A0A5Q0TH52"/>
<dbReference type="SFLD" id="SFLDF00009">
    <property type="entry name" value="o-succinylbenzoate_synthase"/>
    <property type="match status" value="1"/>
</dbReference>
<feature type="binding site" evidence="4">
    <location>
        <position position="172"/>
    </location>
    <ligand>
        <name>Mg(2+)</name>
        <dbReference type="ChEBI" id="CHEBI:18420"/>
    </ligand>
</feature>
<dbReference type="SMART" id="SM00922">
    <property type="entry name" value="MR_MLE"/>
    <property type="match status" value="1"/>
</dbReference>
<reference evidence="7 8" key="1">
    <citation type="submission" date="2019-10" db="EMBL/GenBank/DDBJ databases">
        <title>Vibrio sp. nov., isolated from Coralline algae surface.</title>
        <authorList>
            <person name="Geng Y."/>
            <person name="Zhang X."/>
        </authorList>
    </citation>
    <scope>NUCLEOTIDE SEQUENCE [LARGE SCALE GENOMIC DNA]</scope>
    <source>
        <strain evidence="7 8">SM1977</strain>
    </source>
</reference>
<evidence type="ECO:0000259" key="6">
    <source>
        <dbReference type="SMART" id="SM00922"/>
    </source>
</evidence>
<dbReference type="Pfam" id="PF21508">
    <property type="entry name" value="MenC_N"/>
    <property type="match status" value="1"/>
</dbReference>
<dbReference type="RefSeq" id="WP_153447394.1">
    <property type="nucleotide sequence ID" value="NZ_CP045699.1"/>
</dbReference>
<feature type="active site" description="Proton acceptor" evidence="4">
    <location>
        <position position="256"/>
    </location>
</feature>
<dbReference type="NCBIfam" id="TIGR01927">
    <property type="entry name" value="menC_gam_Gplu"/>
    <property type="match status" value="1"/>
</dbReference>
<dbReference type="SUPFAM" id="SSF51604">
    <property type="entry name" value="Enolase C-terminal domain-like"/>
    <property type="match status" value="1"/>
</dbReference>
<keyword evidence="8" id="KW-1185">Reference proteome</keyword>
<dbReference type="UniPathway" id="UPA01057">
    <property type="reaction ID" value="UER00165"/>
</dbReference>
<keyword evidence="3 4" id="KW-0456">Lyase</keyword>
<dbReference type="InterPro" id="IPR013342">
    <property type="entry name" value="Mandelate_racemase_C"/>
</dbReference>
<comment type="pathway">
    <text evidence="4">Quinol/quinone metabolism; 1,4-dihydroxy-2-naphthoate biosynthesis; 1,4-dihydroxy-2-naphthoate from chorismate: step 4/7.</text>
</comment>
<evidence type="ECO:0000256" key="1">
    <source>
        <dbReference type="ARBA" id="ARBA00022723"/>
    </source>
</evidence>
<dbReference type="SFLD" id="SFLDS00001">
    <property type="entry name" value="Enolase"/>
    <property type="match status" value="1"/>
</dbReference>
<evidence type="ECO:0000256" key="5">
    <source>
        <dbReference type="NCBIfam" id="TIGR01927"/>
    </source>
</evidence>
<dbReference type="InterPro" id="IPR029065">
    <property type="entry name" value="Enolase_C-like"/>
</dbReference>
<keyword evidence="1 4" id="KW-0479">Metal-binding</keyword>
<feature type="domain" description="Mandelate racemase/muconate lactonizing enzyme C-terminal" evidence="6">
    <location>
        <begin position="121"/>
        <end position="220"/>
    </location>
</feature>
<evidence type="ECO:0000256" key="4">
    <source>
        <dbReference type="HAMAP-Rule" id="MF_00470"/>
    </source>
</evidence>
<dbReference type="InterPro" id="IPR041338">
    <property type="entry name" value="OSBS_N"/>
</dbReference>
<keyword evidence="4" id="KW-0474">Menaquinone biosynthesis</keyword>
<feature type="active site" description="Proton donor" evidence="4">
    <location>
        <position position="144"/>
    </location>
</feature>
<dbReference type="UniPathway" id="UPA00079"/>
<evidence type="ECO:0000313" key="8">
    <source>
        <dbReference type="Proteomes" id="UP000348942"/>
    </source>
</evidence>
<dbReference type="PANTHER" id="PTHR48073">
    <property type="entry name" value="O-SUCCINYLBENZOATE SYNTHASE-RELATED"/>
    <property type="match status" value="1"/>
</dbReference>
<dbReference type="SUPFAM" id="SSF54826">
    <property type="entry name" value="Enolase N-terminal domain-like"/>
    <property type="match status" value="1"/>
</dbReference>
<dbReference type="Gene3D" id="3.20.20.120">
    <property type="entry name" value="Enolase-like C-terminal domain"/>
    <property type="match status" value="1"/>
</dbReference>
<feature type="binding site" evidence="4">
    <location>
        <position position="224"/>
    </location>
    <ligand>
        <name>Mg(2+)</name>
        <dbReference type="ChEBI" id="CHEBI:18420"/>
    </ligand>
</feature>
<dbReference type="Proteomes" id="UP000348942">
    <property type="component" value="Chromosome 1"/>
</dbReference>
<keyword evidence="2 4" id="KW-0460">Magnesium</keyword>
<dbReference type="Pfam" id="PF13378">
    <property type="entry name" value="MR_MLE_C"/>
    <property type="match status" value="1"/>
</dbReference>
<dbReference type="SFLD" id="SFLDG00180">
    <property type="entry name" value="muconate_cycloisomerase"/>
    <property type="match status" value="1"/>
</dbReference>
<dbReference type="GO" id="GO:0009234">
    <property type="term" value="P:menaquinone biosynthetic process"/>
    <property type="evidence" value="ECO:0007669"/>
    <property type="project" value="UniProtKB-UniRule"/>
</dbReference>
<gene>
    <name evidence="4 7" type="primary">menC</name>
    <name evidence="7" type="ORF">GFB47_07350</name>
</gene>
<evidence type="ECO:0000256" key="2">
    <source>
        <dbReference type="ARBA" id="ARBA00022842"/>
    </source>
</evidence>
<accession>A0A5Q0TH52</accession>
<proteinExistence type="inferred from homology"/>